<sequence>MIKNISQNERIHSIDIIRGIAVFGIFLVNWPVLAGIESRDLTGVYEGLNRYIRLFYDMFVQTKFYTIFSFLFGLGFYIFMKRAEEKAYRPKLLFIRRLLILLLFGFLHYVLLWDGDILHNYAISGFVLLLFYKRQPKTLLIWSLILLSIWECIMLLANLTMLVVPTEKLGGFSAPIVPLQDWFLQVQGRFTTFYSEEVGSSLMMLPETVGLFLLGLYAGKKEIFRRVKDIDTKLKKWQIIAFIATLPTWWIMIVYFNMNDSYVPFKMIAFITLSGKTLFIFYILTLMRLLQHAKWQKIFRPFQYVGRMALTNYISQTIVTLLVFGLLFQVNIIFPLWGGTLFCIGFYIIQIFVSRWWLSRYQYGPLEYIWRLGTYGKNMPMKKQSSISS</sequence>
<dbReference type="Pfam" id="PF04235">
    <property type="entry name" value="DUF418"/>
    <property type="match status" value="1"/>
</dbReference>
<keyword evidence="1" id="KW-0812">Transmembrane</keyword>
<feature type="transmembrane region" description="Helical" evidence="1">
    <location>
        <begin position="117"/>
        <end position="132"/>
    </location>
</feature>
<keyword evidence="4" id="KW-1185">Reference proteome</keyword>
<feature type="transmembrane region" description="Helical" evidence="1">
    <location>
        <begin position="139"/>
        <end position="164"/>
    </location>
</feature>
<gene>
    <name evidence="3" type="ORF">BACCIP111899_01011</name>
</gene>
<evidence type="ECO:0000313" key="4">
    <source>
        <dbReference type="Proteomes" id="UP000789423"/>
    </source>
</evidence>
<feature type="transmembrane region" description="Helical" evidence="1">
    <location>
        <begin position="268"/>
        <end position="290"/>
    </location>
</feature>
<proteinExistence type="predicted"/>
<dbReference type="EMBL" id="CAKJTI010000003">
    <property type="protein sequence ID" value="CAG9611839.1"/>
    <property type="molecule type" value="Genomic_DNA"/>
</dbReference>
<feature type="domain" description="DUF418" evidence="2">
    <location>
        <begin position="218"/>
        <end position="377"/>
    </location>
</feature>
<feature type="transmembrane region" description="Helical" evidence="1">
    <location>
        <begin position="16"/>
        <end position="36"/>
    </location>
</feature>
<evidence type="ECO:0000259" key="2">
    <source>
        <dbReference type="Pfam" id="PF04235"/>
    </source>
</evidence>
<feature type="transmembrane region" description="Helical" evidence="1">
    <location>
        <begin position="336"/>
        <end position="358"/>
    </location>
</feature>
<comment type="caution">
    <text evidence="3">The sequence shown here is derived from an EMBL/GenBank/DDBJ whole genome shotgun (WGS) entry which is preliminary data.</text>
</comment>
<organism evidence="3 4">
    <name type="scientific">Bacillus rhizoplanae</name>
    <dbReference type="NCBI Taxonomy" id="2880966"/>
    <lineage>
        <taxon>Bacteria</taxon>
        <taxon>Bacillati</taxon>
        <taxon>Bacillota</taxon>
        <taxon>Bacilli</taxon>
        <taxon>Bacillales</taxon>
        <taxon>Bacillaceae</taxon>
        <taxon>Bacillus</taxon>
    </lineage>
</organism>
<feature type="transmembrane region" description="Helical" evidence="1">
    <location>
        <begin position="198"/>
        <end position="218"/>
    </location>
</feature>
<dbReference type="InterPro" id="IPR052529">
    <property type="entry name" value="Bact_Transport_Assoc"/>
</dbReference>
<dbReference type="PANTHER" id="PTHR30590">
    <property type="entry name" value="INNER MEMBRANE PROTEIN"/>
    <property type="match status" value="1"/>
</dbReference>
<protein>
    <recommendedName>
        <fullName evidence="2">DUF418 domain-containing protein</fullName>
    </recommendedName>
</protein>
<evidence type="ECO:0000313" key="3">
    <source>
        <dbReference type="EMBL" id="CAG9611839.1"/>
    </source>
</evidence>
<dbReference type="InterPro" id="IPR007349">
    <property type="entry name" value="DUF418"/>
</dbReference>
<keyword evidence="1" id="KW-0472">Membrane</keyword>
<dbReference type="PANTHER" id="PTHR30590:SF3">
    <property type="entry name" value="HYPOTHETICAL MEMBRANE SPANNING PROTEIN"/>
    <property type="match status" value="1"/>
</dbReference>
<keyword evidence="1" id="KW-1133">Transmembrane helix</keyword>
<reference evidence="3 4" key="1">
    <citation type="submission" date="2021-10" db="EMBL/GenBank/DDBJ databases">
        <authorList>
            <person name="Criscuolo A."/>
        </authorList>
    </citation>
    <scope>NUCLEOTIDE SEQUENCE [LARGE SCALE GENOMIC DNA]</scope>
    <source>
        <strain evidence="4">CIP 111899</strain>
    </source>
</reference>
<dbReference type="Proteomes" id="UP000789423">
    <property type="component" value="Unassembled WGS sequence"/>
</dbReference>
<feature type="transmembrane region" description="Helical" evidence="1">
    <location>
        <begin position="310"/>
        <end position="330"/>
    </location>
</feature>
<evidence type="ECO:0000256" key="1">
    <source>
        <dbReference type="SAM" id="Phobius"/>
    </source>
</evidence>
<name>A0ABN7ZX30_9BACI</name>
<feature type="transmembrane region" description="Helical" evidence="1">
    <location>
        <begin position="92"/>
        <end position="111"/>
    </location>
</feature>
<feature type="transmembrane region" description="Helical" evidence="1">
    <location>
        <begin position="239"/>
        <end position="256"/>
    </location>
</feature>
<feature type="transmembrane region" description="Helical" evidence="1">
    <location>
        <begin position="64"/>
        <end position="80"/>
    </location>
</feature>
<accession>A0ABN7ZX30</accession>
<dbReference type="RefSeq" id="WP_230574078.1">
    <property type="nucleotide sequence ID" value="NZ_CAKJTI010000003.1"/>
</dbReference>